<keyword evidence="2" id="KW-0819">tRNA processing</keyword>
<comment type="caution">
    <text evidence="3">The sequence shown here is derived from an EMBL/GenBank/DDBJ whole genome shotgun (WGS) entry which is preliminary data.</text>
</comment>
<dbReference type="PANTHER" id="PTHR20882:SF14">
    <property type="entry name" value="CYTOPLASMIC TRNA 2-THIOLATION PROTEIN 2"/>
    <property type="match status" value="1"/>
</dbReference>
<dbReference type="AlphaFoldDB" id="A0A8S1U4Q8"/>
<dbReference type="OrthoDB" id="25129at2759"/>
<gene>
    <name evidence="3" type="ORF">POCTA_138.1.T0350314</name>
</gene>
<evidence type="ECO:0000256" key="1">
    <source>
        <dbReference type="ARBA" id="ARBA00022490"/>
    </source>
</evidence>
<dbReference type="GO" id="GO:0005829">
    <property type="term" value="C:cytosol"/>
    <property type="evidence" value="ECO:0007669"/>
    <property type="project" value="TreeGrafter"/>
</dbReference>
<dbReference type="EMBL" id="CAJJDP010000035">
    <property type="protein sequence ID" value="CAD8158647.1"/>
    <property type="molecule type" value="Genomic_DNA"/>
</dbReference>
<proteinExistence type="predicted"/>
<organism evidence="3 4">
    <name type="scientific">Paramecium octaurelia</name>
    <dbReference type="NCBI Taxonomy" id="43137"/>
    <lineage>
        <taxon>Eukaryota</taxon>
        <taxon>Sar</taxon>
        <taxon>Alveolata</taxon>
        <taxon>Ciliophora</taxon>
        <taxon>Intramacronucleata</taxon>
        <taxon>Oligohymenophorea</taxon>
        <taxon>Peniculida</taxon>
        <taxon>Parameciidae</taxon>
        <taxon>Paramecium</taxon>
    </lineage>
</organism>
<evidence type="ECO:0000256" key="2">
    <source>
        <dbReference type="ARBA" id="ARBA00022694"/>
    </source>
</evidence>
<protein>
    <submittedName>
        <fullName evidence="3">Uncharacterized protein</fullName>
    </submittedName>
</protein>
<dbReference type="GO" id="GO:0016783">
    <property type="term" value="F:sulfurtransferase activity"/>
    <property type="evidence" value="ECO:0007669"/>
    <property type="project" value="TreeGrafter"/>
</dbReference>
<dbReference type="PANTHER" id="PTHR20882">
    <property type="entry name" value="CYTOPLASMIC TRNA 2-THIOLATION PROTEIN 2"/>
    <property type="match status" value="1"/>
</dbReference>
<reference evidence="3" key="1">
    <citation type="submission" date="2021-01" db="EMBL/GenBank/DDBJ databases">
        <authorList>
            <consortium name="Genoscope - CEA"/>
            <person name="William W."/>
        </authorList>
    </citation>
    <scope>NUCLEOTIDE SEQUENCE</scope>
</reference>
<dbReference type="GO" id="GO:0000049">
    <property type="term" value="F:tRNA binding"/>
    <property type="evidence" value="ECO:0007669"/>
    <property type="project" value="InterPro"/>
</dbReference>
<dbReference type="InterPro" id="IPR019407">
    <property type="entry name" value="CTU2"/>
</dbReference>
<evidence type="ECO:0000313" key="4">
    <source>
        <dbReference type="Proteomes" id="UP000683925"/>
    </source>
</evidence>
<name>A0A8S1U4Q8_PAROT</name>
<dbReference type="GO" id="GO:0002143">
    <property type="term" value="P:tRNA wobble position uridine thiolation"/>
    <property type="evidence" value="ECO:0007669"/>
    <property type="project" value="TreeGrafter"/>
</dbReference>
<keyword evidence="1" id="KW-0963">Cytoplasm</keyword>
<dbReference type="Proteomes" id="UP000683925">
    <property type="component" value="Unassembled WGS sequence"/>
</dbReference>
<evidence type="ECO:0000313" key="3">
    <source>
        <dbReference type="EMBL" id="CAD8158647.1"/>
    </source>
</evidence>
<keyword evidence="4" id="KW-1185">Reference proteome</keyword>
<accession>A0A8S1U4Q8</accession>
<sequence>MQQIEPQILIQRVTVYKTSFNGYVEYKYVNTQKNEKLLICFSGESNCSFNLRNQTALAKLASDVVHSTCAHNKSKKFIETRILQINDNLVMKKFIEAYIYTNFITNESKLSFQIVDIQSIYPDPQILLKQLFNLSECGSAREDLIRLIKQLIICDYAIWNLLQFNIFFGQNGQILADLFSQLSKGRGLSLKSATKYNYSFTYSFNLNNLQISHPLQELLNIDIFYDLELKSNMNFPTFILGQHLSNYKPAHGNIDHLLEQFLYKLQEGQPS</sequence>